<dbReference type="Proteomes" id="UP001187415">
    <property type="component" value="Unassembled WGS sequence"/>
</dbReference>
<name>A0AA88NG96_CHASR</name>
<gene>
    <name evidence="2" type="ORF">Q5P01_005421</name>
</gene>
<sequence length="258" mass="28407">MTSSSLRSTGGSRICPSCNTGYILPDYLHARCESCLGPEHAGLAVTLLSTRPYCARLILEEKQRRVYAFVTLLEDDCANDDDGGWAKRSRFTIDEALDILDLPCSEGERGARGQESPDSAPSIAGSPPGSHWKTWSLKWPQWIMVWMTMLQRNVWLHMSQFPERVRKGLLDGPTSPDGLFGPLLQEAVSHLQRASEEAERVQRLTSWGPASTGPLHPQSSWQERGDRRPAPKHPPASAASASRSTIPTASIEEETTSG</sequence>
<comment type="caution">
    <text evidence="2">The sequence shown here is derived from an EMBL/GenBank/DDBJ whole genome shotgun (WGS) entry which is preliminary data.</text>
</comment>
<keyword evidence="3" id="KW-1185">Reference proteome</keyword>
<reference evidence="2" key="1">
    <citation type="submission" date="2023-07" db="EMBL/GenBank/DDBJ databases">
        <title>Chromosome-level Genome Assembly of Striped Snakehead (Channa striata).</title>
        <authorList>
            <person name="Liu H."/>
        </authorList>
    </citation>
    <scope>NUCLEOTIDE SEQUENCE</scope>
    <source>
        <strain evidence="2">Gz</strain>
        <tissue evidence="2">Muscle</tissue>
    </source>
</reference>
<feature type="compositionally biased region" description="Low complexity" evidence="1">
    <location>
        <begin position="235"/>
        <end position="250"/>
    </location>
</feature>
<evidence type="ECO:0000256" key="1">
    <source>
        <dbReference type="SAM" id="MobiDB-lite"/>
    </source>
</evidence>
<accession>A0AA88NG96</accession>
<proteinExistence type="predicted"/>
<dbReference type="AlphaFoldDB" id="A0AA88NG96"/>
<evidence type="ECO:0000313" key="3">
    <source>
        <dbReference type="Proteomes" id="UP001187415"/>
    </source>
</evidence>
<evidence type="ECO:0000313" key="2">
    <source>
        <dbReference type="EMBL" id="KAK2856686.1"/>
    </source>
</evidence>
<feature type="compositionally biased region" description="Low complexity" evidence="1">
    <location>
        <begin position="116"/>
        <end position="130"/>
    </location>
</feature>
<dbReference type="EMBL" id="JAUPFM010000003">
    <property type="protein sequence ID" value="KAK2856686.1"/>
    <property type="molecule type" value="Genomic_DNA"/>
</dbReference>
<protein>
    <submittedName>
        <fullName evidence="2">Uncharacterized protein</fullName>
    </submittedName>
</protein>
<organism evidence="2 3">
    <name type="scientific">Channa striata</name>
    <name type="common">Snakehead murrel</name>
    <name type="synonym">Ophicephalus striatus</name>
    <dbReference type="NCBI Taxonomy" id="64152"/>
    <lineage>
        <taxon>Eukaryota</taxon>
        <taxon>Metazoa</taxon>
        <taxon>Chordata</taxon>
        <taxon>Craniata</taxon>
        <taxon>Vertebrata</taxon>
        <taxon>Euteleostomi</taxon>
        <taxon>Actinopterygii</taxon>
        <taxon>Neopterygii</taxon>
        <taxon>Teleostei</taxon>
        <taxon>Neoteleostei</taxon>
        <taxon>Acanthomorphata</taxon>
        <taxon>Anabantaria</taxon>
        <taxon>Anabantiformes</taxon>
        <taxon>Channoidei</taxon>
        <taxon>Channidae</taxon>
        <taxon>Channa</taxon>
    </lineage>
</organism>
<feature type="region of interest" description="Disordered" evidence="1">
    <location>
        <begin position="107"/>
        <end position="130"/>
    </location>
</feature>
<feature type="region of interest" description="Disordered" evidence="1">
    <location>
        <begin position="199"/>
        <end position="258"/>
    </location>
</feature>